<name>A0ABU6RL47_9FABA</name>
<organism evidence="1 2">
    <name type="scientific">Stylosanthes scabra</name>
    <dbReference type="NCBI Taxonomy" id="79078"/>
    <lineage>
        <taxon>Eukaryota</taxon>
        <taxon>Viridiplantae</taxon>
        <taxon>Streptophyta</taxon>
        <taxon>Embryophyta</taxon>
        <taxon>Tracheophyta</taxon>
        <taxon>Spermatophyta</taxon>
        <taxon>Magnoliopsida</taxon>
        <taxon>eudicotyledons</taxon>
        <taxon>Gunneridae</taxon>
        <taxon>Pentapetalae</taxon>
        <taxon>rosids</taxon>
        <taxon>fabids</taxon>
        <taxon>Fabales</taxon>
        <taxon>Fabaceae</taxon>
        <taxon>Papilionoideae</taxon>
        <taxon>50 kb inversion clade</taxon>
        <taxon>dalbergioids sensu lato</taxon>
        <taxon>Dalbergieae</taxon>
        <taxon>Pterocarpus clade</taxon>
        <taxon>Stylosanthes</taxon>
    </lineage>
</organism>
<evidence type="ECO:0000313" key="2">
    <source>
        <dbReference type="Proteomes" id="UP001341840"/>
    </source>
</evidence>
<gene>
    <name evidence="1" type="ORF">PIB30_061267</name>
</gene>
<evidence type="ECO:0000313" key="1">
    <source>
        <dbReference type="EMBL" id="MED6124684.1"/>
    </source>
</evidence>
<dbReference type="EMBL" id="JASCZI010030761">
    <property type="protein sequence ID" value="MED6124684.1"/>
    <property type="molecule type" value="Genomic_DNA"/>
</dbReference>
<dbReference type="Proteomes" id="UP001341840">
    <property type="component" value="Unassembled WGS sequence"/>
</dbReference>
<feature type="non-terminal residue" evidence="1">
    <location>
        <position position="53"/>
    </location>
</feature>
<protein>
    <submittedName>
        <fullName evidence="1">Uncharacterized protein</fullName>
    </submittedName>
</protein>
<keyword evidence="2" id="KW-1185">Reference proteome</keyword>
<comment type="caution">
    <text evidence="1">The sequence shown here is derived from an EMBL/GenBank/DDBJ whole genome shotgun (WGS) entry which is preliminary data.</text>
</comment>
<reference evidence="1 2" key="1">
    <citation type="journal article" date="2023" name="Plants (Basel)">
        <title>Bridging the Gap: Combining Genomics and Transcriptomics Approaches to Understand Stylosanthes scabra, an Orphan Legume from the Brazilian Caatinga.</title>
        <authorList>
            <person name="Ferreira-Neto J.R.C."/>
            <person name="da Silva M.D."/>
            <person name="Binneck E."/>
            <person name="de Melo N.F."/>
            <person name="da Silva R.H."/>
            <person name="de Melo A.L.T.M."/>
            <person name="Pandolfi V."/>
            <person name="Bustamante F.O."/>
            <person name="Brasileiro-Vidal A.C."/>
            <person name="Benko-Iseppon A.M."/>
        </authorList>
    </citation>
    <scope>NUCLEOTIDE SEQUENCE [LARGE SCALE GENOMIC DNA]</scope>
    <source>
        <tissue evidence="1">Leaves</tissue>
    </source>
</reference>
<proteinExistence type="predicted"/>
<sequence>MGLGIENGSHVWALELGPNVTLSAERGELGNLWAILEGHVFAPPKTWIKLGSL</sequence>
<accession>A0ABU6RL47</accession>